<gene>
    <name evidence="3" type="ORF">BN869_000008388_1</name>
</gene>
<dbReference type="AlphaFoldDB" id="A0A0B7KBU0"/>
<accession>A0A0B7KBU0</accession>
<dbReference type="PANTHER" id="PTHR48081:SF8">
    <property type="entry name" value="ALPHA_BETA HYDROLASE FOLD-3 DOMAIN-CONTAINING PROTEIN-RELATED"/>
    <property type="match status" value="1"/>
</dbReference>
<protein>
    <recommendedName>
        <fullName evidence="2">Alpha/beta hydrolase fold-3 domain-containing protein</fullName>
    </recommendedName>
</protein>
<dbReference type="PANTHER" id="PTHR48081">
    <property type="entry name" value="AB HYDROLASE SUPERFAMILY PROTEIN C4A8.06C"/>
    <property type="match status" value="1"/>
</dbReference>
<evidence type="ECO:0000256" key="1">
    <source>
        <dbReference type="ARBA" id="ARBA00022801"/>
    </source>
</evidence>
<evidence type="ECO:0000313" key="3">
    <source>
        <dbReference type="EMBL" id="CEO52330.1"/>
    </source>
</evidence>
<proteinExistence type="predicted"/>
<dbReference type="Gene3D" id="3.40.50.1820">
    <property type="entry name" value="alpha/beta hydrolase"/>
    <property type="match status" value="1"/>
</dbReference>
<organism evidence="3">
    <name type="scientific">Bionectria ochroleuca</name>
    <name type="common">Gliocladium roseum</name>
    <dbReference type="NCBI Taxonomy" id="29856"/>
    <lineage>
        <taxon>Eukaryota</taxon>
        <taxon>Fungi</taxon>
        <taxon>Dikarya</taxon>
        <taxon>Ascomycota</taxon>
        <taxon>Pezizomycotina</taxon>
        <taxon>Sordariomycetes</taxon>
        <taxon>Hypocreomycetidae</taxon>
        <taxon>Hypocreales</taxon>
        <taxon>Bionectriaceae</taxon>
        <taxon>Clonostachys</taxon>
    </lineage>
</organism>
<dbReference type="Pfam" id="PF07859">
    <property type="entry name" value="Abhydrolase_3"/>
    <property type="match status" value="1"/>
</dbReference>
<feature type="domain" description="Alpha/beta hydrolase fold-3" evidence="2">
    <location>
        <begin position="87"/>
        <end position="298"/>
    </location>
</feature>
<reference evidence="3" key="1">
    <citation type="submission" date="2015-01" db="EMBL/GenBank/DDBJ databases">
        <authorList>
            <person name="Durling Mikael"/>
        </authorList>
    </citation>
    <scope>NUCLEOTIDE SEQUENCE</scope>
</reference>
<keyword evidence="1" id="KW-0378">Hydrolase</keyword>
<dbReference type="InterPro" id="IPR013094">
    <property type="entry name" value="AB_hydrolase_3"/>
</dbReference>
<name>A0A0B7KBU0_BIOOC</name>
<dbReference type="InterPro" id="IPR050300">
    <property type="entry name" value="GDXG_lipolytic_enzyme"/>
</dbReference>
<dbReference type="InterPro" id="IPR029058">
    <property type="entry name" value="AB_hydrolase_fold"/>
</dbReference>
<dbReference type="GO" id="GO:0016787">
    <property type="term" value="F:hydrolase activity"/>
    <property type="evidence" value="ECO:0007669"/>
    <property type="project" value="UniProtKB-KW"/>
</dbReference>
<dbReference type="SUPFAM" id="SSF53474">
    <property type="entry name" value="alpha/beta-Hydrolases"/>
    <property type="match status" value="1"/>
</dbReference>
<evidence type="ECO:0000259" key="2">
    <source>
        <dbReference type="Pfam" id="PF07859"/>
    </source>
</evidence>
<dbReference type="EMBL" id="CDPU01000028">
    <property type="protein sequence ID" value="CEO52330.1"/>
    <property type="molecule type" value="Genomic_DNA"/>
</dbReference>
<sequence>MWALYSWFRPLCVALFNSSIPWKYRWRLALLQPISLLTYSIGSFPYIFSRPFYVEHLPVFPRRSVRALVFKTPGTGKGRKLRPLHIEIHGGAFIGGLPESNARLDERVAIGTGAVVVSLTYRYAPEHPFPAGIDDIDATIAWIIKNAESRWGADSALMTIGGFSAGGNLALAATQQPELQAPSPTAFKASVTFYASIDLRIPPWEKLKPAKFPKTDPLAFLLPLFDSYPGPVRASHMKDPRMNPVIARGETLPPRMLMVIPEIDILVAEQQALAERLNTEQPGRVEVYVESEGFHGYLEVPDAAVTKEAKDRAFDRAIKFLNDTYSMHGWAW</sequence>